<feature type="signal peptide" evidence="2">
    <location>
        <begin position="1"/>
        <end position="27"/>
    </location>
</feature>
<sequence length="299" mass="33801">MAASSSMAVFLLFLYMAALFSLQSVSSSSMCHTDTALFIYSLQSQCPLSIFPNPPLRVNGNFIERALTHRKGPAYTSVLFYASWCPFSHSMRTTFETLSSMFPQVEHLALDQSDALPSVFSRYGIHSVPSILLMNQTSRVRYHGPKNLISLVQFYRRTTGLGPIQYFPEDQQTSLGSNEKSILHFLHGSSAKDISRTEPYLVFSILFLCFRVLLAVFPKILSRLKSFWFSYVPHFNLDIFGETSQMMVRVLDMIDVRRVWTNLRLCKTRNLHEGAKSARVWASLASVSLGESSSTRSSS</sequence>
<dbReference type="InterPro" id="IPR044794">
    <property type="entry name" value="APRL5/7"/>
</dbReference>
<name>A0AAD7VDR1_QUISA</name>
<dbReference type="Gene3D" id="3.40.30.10">
    <property type="entry name" value="Glutaredoxin"/>
    <property type="match status" value="1"/>
</dbReference>
<keyword evidence="5" id="KW-1185">Reference proteome</keyword>
<dbReference type="PANTHER" id="PTHR47126:SF3">
    <property type="entry name" value="5'-ADENYLYLSULFATE REDUCTASE-LIKE 5"/>
    <property type="match status" value="1"/>
</dbReference>
<dbReference type="InterPro" id="IPR013766">
    <property type="entry name" value="Thioredoxin_domain"/>
</dbReference>
<dbReference type="SUPFAM" id="SSF52833">
    <property type="entry name" value="Thioredoxin-like"/>
    <property type="match status" value="1"/>
</dbReference>
<keyword evidence="2" id="KW-0732">Signal</keyword>
<keyword evidence="1" id="KW-0812">Transmembrane</keyword>
<proteinExistence type="predicted"/>
<evidence type="ECO:0000256" key="2">
    <source>
        <dbReference type="SAM" id="SignalP"/>
    </source>
</evidence>
<protein>
    <submittedName>
        <fullName evidence="4">5-adenylylsulfate reductase-like 5</fullName>
    </submittedName>
</protein>
<evidence type="ECO:0000313" key="4">
    <source>
        <dbReference type="EMBL" id="KAJ7971889.1"/>
    </source>
</evidence>
<evidence type="ECO:0000313" key="5">
    <source>
        <dbReference type="Proteomes" id="UP001163823"/>
    </source>
</evidence>
<dbReference type="Proteomes" id="UP001163823">
    <property type="component" value="Chromosome 4"/>
</dbReference>
<keyword evidence="1" id="KW-1133">Transmembrane helix</keyword>
<feature type="chain" id="PRO_5041945752" evidence="2">
    <location>
        <begin position="28"/>
        <end position="299"/>
    </location>
</feature>
<gene>
    <name evidence="4" type="ORF">O6P43_009856</name>
</gene>
<dbReference type="AlphaFoldDB" id="A0AAD7VDR1"/>
<dbReference type="InterPro" id="IPR036249">
    <property type="entry name" value="Thioredoxin-like_sf"/>
</dbReference>
<evidence type="ECO:0000259" key="3">
    <source>
        <dbReference type="Pfam" id="PF00085"/>
    </source>
</evidence>
<keyword evidence="1" id="KW-0472">Membrane</keyword>
<comment type="caution">
    <text evidence="4">The sequence shown here is derived from an EMBL/GenBank/DDBJ whole genome shotgun (WGS) entry which is preliminary data.</text>
</comment>
<dbReference type="Pfam" id="PF00085">
    <property type="entry name" value="Thioredoxin"/>
    <property type="match status" value="1"/>
</dbReference>
<feature type="domain" description="Thioredoxin" evidence="3">
    <location>
        <begin position="78"/>
        <end position="154"/>
    </location>
</feature>
<dbReference type="EMBL" id="JARAOO010000004">
    <property type="protein sequence ID" value="KAJ7971889.1"/>
    <property type="molecule type" value="Genomic_DNA"/>
</dbReference>
<accession>A0AAD7VDR1</accession>
<evidence type="ECO:0000256" key="1">
    <source>
        <dbReference type="SAM" id="Phobius"/>
    </source>
</evidence>
<feature type="transmembrane region" description="Helical" evidence="1">
    <location>
        <begin position="200"/>
        <end position="221"/>
    </location>
</feature>
<dbReference type="KEGG" id="qsa:O6P43_009856"/>
<dbReference type="PANTHER" id="PTHR47126">
    <property type="entry name" value="5'-ADENYLYLSULFATE REDUCTASE-LIKE 7"/>
    <property type="match status" value="1"/>
</dbReference>
<organism evidence="4 5">
    <name type="scientific">Quillaja saponaria</name>
    <name type="common">Soap bark tree</name>
    <dbReference type="NCBI Taxonomy" id="32244"/>
    <lineage>
        <taxon>Eukaryota</taxon>
        <taxon>Viridiplantae</taxon>
        <taxon>Streptophyta</taxon>
        <taxon>Embryophyta</taxon>
        <taxon>Tracheophyta</taxon>
        <taxon>Spermatophyta</taxon>
        <taxon>Magnoliopsida</taxon>
        <taxon>eudicotyledons</taxon>
        <taxon>Gunneridae</taxon>
        <taxon>Pentapetalae</taxon>
        <taxon>rosids</taxon>
        <taxon>fabids</taxon>
        <taxon>Fabales</taxon>
        <taxon>Quillajaceae</taxon>
        <taxon>Quillaja</taxon>
    </lineage>
</organism>
<reference evidence="4" key="1">
    <citation type="journal article" date="2023" name="Science">
        <title>Elucidation of the pathway for biosynthesis of saponin adjuvants from the soapbark tree.</title>
        <authorList>
            <person name="Reed J."/>
            <person name="Orme A."/>
            <person name="El-Demerdash A."/>
            <person name="Owen C."/>
            <person name="Martin L.B.B."/>
            <person name="Misra R.C."/>
            <person name="Kikuchi S."/>
            <person name="Rejzek M."/>
            <person name="Martin A.C."/>
            <person name="Harkess A."/>
            <person name="Leebens-Mack J."/>
            <person name="Louveau T."/>
            <person name="Stephenson M.J."/>
            <person name="Osbourn A."/>
        </authorList>
    </citation>
    <scope>NUCLEOTIDE SEQUENCE</scope>
    <source>
        <strain evidence="4">S10</strain>
    </source>
</reference>